<dbReference type="RefSeq" id="XP_009065216.1">
    <property type="nucleotide sequence ID" value="XM_009066968.1"/>
</dbReference>
<gene>
    <name evidence="3" type="ORF">LOTGIDRAFT_229597</name>
</gene>
<feature type="region of interest" description="Disordered" evidence="1">
    <location>
        <begin position="281"/>
        <end position="343"/>
    </location>
</feature>
<feature type="region of interest" description="Disordered" evidence="1">
    <location>
        <begin position="233"/>
        <end position="269"/>
    </location>
</feature>
<feature type="compositionally biased region" description="Polar residues" evidence="1">
    <location>
        <begin position="285"/>
        <end position="298"/>
    </location>
</feature>
<dbReference type="KEGG" id="lgi:LOTGIDRAFT_229597"/>
<evidence type="ECO:0000256" key="2">
    <source>
        <dbReference type="SAM" id="Phobius"/>
    </source>
</evidence>
<dbReference type="Gene3D" id="1.20.140.150">
    <property type="match status" value="1"/>
</dbReference>
<feature type="transmembrane region" description="Helical" evidence="2">
    <location>
        <begin position="12"/>
        <end position="31"/>
    </location>
</feature>
<keyword evidence="2" id="KW-0472">Membrane</keyword>
<dbReference type="EMBL" id="KB203566">
    <property type="protein sequence ID" value="ESO84088.1"/>
    <property type="molecule type" value="Genomic_DNA"/>
</dbReference>
<dbReference type="OrthoDB" id="6121930at2759"/>
<evidence type="ECO:0000313" key="4">
    <source>
        <dbReference type="Proteomes" id="UP000030746"/>
    </source>
</evidence>
<protein>
    <recommendedName>
        <fullName evidence="5">Claudin</fullName>
    </recommendedName>
</protein>
<dbReference type="Proteomes" id="UP000030746">
    <property type="component" value="Unassembled WGS sequence"/>
</dbReference>
<sequence length="343" mass="38189">MNRLKDRPLGYKVGLFLYFVGLALFVLGYSIPSWHTKSISKRKFNDGYKNDDLEVIVYRSGLWLTCEDGLTDCDLYDVIPGWLNGVRFCMSMSSLVIGLALLCAILLNFTDALDNKNEIKKRTFEICCFIGVIFGLIGFILYATSVKSDNTGNHISWAYAVCCIGEIMIFASGLIVTVTHVKSDDTKTTSVSQWPYGMGTGLDRSFQQETQISGFPEIDNPAFTDPSQIRFTRTTATTGRPPSIHSSNQTLHGPNALANAYPIQQPEPGRVTRFQKRNEKDRYSLNDSMGNSTGQASDFNDAPPSYQSVISESSGRSVPRDQDLGDGQPYYNYQPHINNEVTL</sequence>
<accession>V3Z0R3</accession>
<dbReference type="CTD" id="20248057"/>
<reference evidence="3 4" key="1">
    <citation type="journal article" date="2013" name="Nature">
        <title>Insights into bilaterian evolution from three spiralian genomes.</title>
        <authorList>
            <person name="Simakov O."/>
            <person name="Marletaz F."/>
            <person name="Cho S.J."/>
            <person name="Edsinger-Gonzales E."/>
            <person name="Havlak P."/>
            <person name="Hellsten U."/>
            <person name="Kuo D.H."/>
            <person name="Larsson T."/>
            <person name="Lv J."/>
            <person name="Arendt D."/>
            <person name="Savage R."/>
            <person name="Osoegawa K."/>
            <person name="de Jong P."/>
            <person name="Grimwood J."/>
            <person name="Chapman J.A."/>
            <person name="Shapiro H."/>
            <person name="Aerts A."/>
            <person name="Otillar R.P."/>
            <person name="Terry A.Y."/>
            <person name="Boore J.L."/>
            <person name="Grigoriev I.V."/>
            <person name="Lindberg D.R."/>
            <person name="Seaver E.C."/>
            <person name="Weisblat D.A."/>
            <person name="Putnam N.H."/>
            <person name="Rokhsar D.S."/>
        </authorList>
    </citation>
    <scope>NUCLEOTIDE SEQUENCE [LARGE SCALE GENOMIC DNA]</scope>
</reference>
<keyword evidence="2" id="KW-0812">Transmembrane</keyword>
<feature type="compositionally biased region" description="Polar residues" evidence="1">
    <location>
        <begin position="233"/>
        <end position="252"/>
    </location>
</feature>
<keyword evidence="4" id="KW-1185">Reference proteome</keyword>
<feature type="transmembrane region" description="Helical" evidence="2">
    <location>
        <begin position="122"/>
        <end position="143"/>
    </location>
</feature>
<evidence type="ECO:0000256" key="1">
    <source>
        <dbReference type="SAM" id="MobiDB-lite"/>
    </source>
</evidence>
<dbReference type="GeneID" id="20248057"/>
<dbReference type="AlphaFoldDB" id="V3Z0R3"/>
<evidence type="ECO:0008006" key="5">
    <source>
        <dbReference type="Google" id="ProtNLM"/>
    </source>
</evidence>
<feature type="compositionally biased region" description="Polar residues" evidence="1">
    <location>
        <begin position="305"/>
        <end position="316"/>
    </location>
</feature>
<evidence type="ECO:0000313" key="3">
    <source>
        <dbReference type="EMBL" id="ESO84088.1"/>
    </source>
</evidence>
<keyword evidence="2" id="KW-1133">Transmembrane helix</keyword>
<organism evidence="3 4">
    <name type="scientific">Lottia gigantea</name>
    <name type="common">Giant owl limpet</name>
    <dbReference type="NCBI Taxonomy" id="225164"/>
    <lineage>
        <taxon>Eukaryota</taxon>
        <taxon>Metazoa</taxon>
        <taxon>Spiralia</taxon>
        <taxon>Lophotrochozoa</taxon>
        <taxon>Mollusca</taxon>
        <taxon>Gastropoda</taxon>
        <taxon>Patellogastropoda</taxon>
        <taxon>Lottioidea</taxon>
        <taxon>Lottiidae</taxon>
        <taxon>Lottia</taxon>
    </lineage>
</organism>
<dbReference type="HOGENOM" id="CLU_809601_0_0_1"/>
<name>V3Z0R3_LOTGI</name>
<dbReference type="OMA" id="DYTNCEY"/>
<feature type="transmembrane region" description="Helical" evidence="2">
    <location>
        <begin position="85"/>
        <end position="110"/>
    </location>
</feature>
<proteinExistence type="predicted"/>
<feature type="transmembrane region" description="Helical" evidence="2">
    <location>
        <begin position="155"/>
        <end position="178"/>
    </location>
</feature>